<keyword evidence="4" id="KW-1133">Transmembrane helix</keyword>
<dbReference type="PROSITE" id="PS50885">
    <property type="entry name" value="HAMP"/>
    <property type="match status" value="1"/>
</dbReference>
<dbReference type="RefSeq" id="WP_161676588.1">
    <property type="nucleotide sequence ID" value="NZ_JAABLP010000003.1"/>
</dbReference>
<dbReference type="InterPro" id="IPR050469">
    <property type="entry name" value="Diguanylate_Cyclase"/>
</dbReference>
<feature type="domain" description="GGDEF" evidence="6">
    <location>
        <begin position="496"/>
        <end position="629"/>
    </location>
</feature>
<dbReference type="InterPro" id="IPR043128">
    <property type="entry name" value="Rev_trsase/Diguanyl_cyclase"/>
</dbReference>
<dbReference type="PANTHER" id="PTHR45138:SF9">
    <property type="entry name" value="DIGUANYLATE CYCLASE DGCM-RELATED"/>
    <property type="match status" value="1"/>
</dbReference>
<gene>
    <name evidence="7" type="ORF">GWI71_13100</name>
</gene>
<keyword evidence="4" id="KW-0472">Membrane</keyword>
<accession>A0ABW9ZM16</accession>
<dbReference type="SUPFAM" id="SSF55781">
    <property type="entry name" value="GAF domain-like"/>
    <property type="match status" value="1"/>
</dbReference>
<dbReference type="PROSITE" id="PS50887">
    <property type="entry name" value="GGDEF"/>
    <property type="match status" value="1"/>
</dbReference>
<dbReference type="Proteomes" id="UP000541347">
    <property type="component" value="Unassembled WGS sequence"/>
</dbReference>
<evidence type="ECO:0000256" key="3">
    <source>
        <dbReference type="SAM" id="MobiDB-lite"/>
    </source>
</evidence>
<dbReference type="SMART" id="SM00065">
    <property type="entry name" value="GAF"/>
    <property type="match status" value="1"/>
</dbReference>
<feature type="transmembrane region" description="Helical" evidence="4">
    <location>
        <begin position="185"/>
        <end position="205"/>
    </location>
</feature>
<dbReference type="EMBL" id="JAABLP010000003">
    <property type="protein sequence ID" value="NBN64626.1"/>
    <property type="molecule type" value="Genomic_DNA"/>
</dbReference>
<evidence type="ECO:0000259" key="5">
    <source>
        <dbReference type="PROSITE" id="PS50885"/>
    </source>
</evidence>
<comment type="caution">
    <text evidence="7">The sequence shown here is derived from an EMBL/GenBank/DDBJ whole genome shotgun (WGS) entry which is preliminary data.</text>
</comment>
<feature type="transmembrane region" description="Helical" evidence="4">
    <location>
        <begin position="6"/>
        <end position="27"/>
    </location>
</feature>
<dbReference type="Pfam" id="PF00672">
    <property type="entry name" value="HAMP"/>
    <property type="match status" value="1"/>
</dbReference>
<dbReference type="SUPFAM" id="SSF55073">
    <property type="entry name" value="Nucleotide cyclase"/>
    <property type="match status" value="1"/>
</dbReference>
<name>A0ABW9ZM16_9HYPH</name>
<feature type="region of interest" description="Disordered" evidence="3">
    <location>
        <begin position="470"/>
        <end position="491"/>
    </location>
</feature>
<comment type="catalytic activity">
    <reaction evidence="2">
        <text>2 GTP = 3',3'-c-di-GMP + 2 diphosphate</text>
        <dbReference type="Rhea" id="RHEA:24898"/>
        <dbReference type="ChEBI" id="CHEBI:33019"/>
        <dbReference type="ChEBI" id="CHEBI:37565"/>
        <dbReference type="ChEBI" id="CHEBI:58805"/>
        <dbReference type="EC" id="2.7.7.65"/>
    </reaction>
</comment>
<proteinExistence type="predicted"/>
<feature type="domain" description="HAMP" evidence="5">
    <location>
        <begin position="207"/>
        <end position="260"/>
    </location>
</feature>
<protein>
    <recommendedName>
        <fullName evidence="1">diguanylate cyclase</fullName>
        <ecNumber evidence="1">2.7.7.65</ecNumber>
    </recommendedName>
</protein>
<evidence type="ECO:0000313" key="7">
    <source>
        <dbReference type="EMBL" id="NBN64626.1"/>
    </source>
</evidence>
<organism evidence="7 8">
    <name type="scientific">Pannonibacter tanglangensis</name>
    <dbReference type="NCBI Taxonomy" id="2750084"/>
    <lineage>
        <taxon>Bacteria</taxon>
        <taxon>Pseudomonadati</taxon>
        <taxon>Pseudomonadota</taxon>
        <taxon>Alphaproteobacteria</taxon>
        <taxon>Hyphomicrobiales</taxon>
        <taxon>Stappiaceae</taxon>
        <taxon>Pannonibacter</taxon>
    </lineage>
</organism>
<evidence type="ECO:0000256" key="1">
    <source>
        <dbReference type="ARBA" id="ARBA00012528"/>
    </source>
</evidence>
<dbReference type="SMART" id="SM00304">
    <property type="entry name" value="HAMP"/>
    <property type="match status" value="1"/>
</dbReference>
<keyword evidence="4" id="KW-0812">Transmembrane</keyword>
<dbReference type="SMART" id="SM00267">
    <property type="entry name" value="GGDEF"/>
    <property type="match status" value="1"/>
</dbReference>
<reference evidence="7 8" key="1">
    <citation type="submission" date="2020-01" db="EMBL/GenBank/DDBJ databases">
        <authorList>
            <person name="Peng S.Y."/>
            <person name="Li J."/>
            <person name="Wang M."/>
            <person name="Wang L."/>
            <person name="Wang C.Q."/>
            <person name="Wang J.R."/>
        </authorList>
    </citation>
    <scope>NUCLEOTIDE SEQUENCE [LARGE SCALE GENOMIC DNA]</scope>
    <source>
        <strain evidence="7 8">XCT-34</strain>
    </source>
</reference>
<dbReference type="InterPro" id="IPR003018">
    <property type="entry name" value="GAF"/>
</dbReference>
<dbReference type="InterPro" id="IPR029787">
    <property type="entry name" value="Nucleotide_cyclase"/>
</dbReference>
<sequence length="637" mass="69781">MRISTITNWAYGLTLVMTITSGVAFILSSRSAEDERVAVEHLLQLDRLAEDLALGAELRTDEARLFVMRGTPEHLAAFHVAEAQERALAQAIDTAPALGVTPQELELLERVRRDAEALDALEVKAVAAHQAGRTEEAREILFGDAHYAAHLDLIDSVRAFRQTTETRTEAELAVRHARSDMYGHVARLSLGMTAAVFLGVLYFILIRRVSQPLRRMTGIVNRLARQDFAVEVPLDGRRDEIGEMTSAIQVFRDNGLERARLDAERRRDLQTKDLILQMMHRLQACEKLDELAEVVSRFLPQLFPHLPGALYVVSNSRMSLAPLGSWLGPRGVVDRFQTRDCWGLRRGRPHAAQDSENDVPCGHVQQDDLPSLCMPLTAQGDTIGLLYLEGRSDDAPEVQDARLYLEIIAENLGLAIANLQLRERLMRLAVQDSLTGLLNRRSLDEALHALAQDHPQAPHPAPHPVLRAAAEAPGQTESPAGEDSGPAGGNGEADARALACLMIDIDHFKRFNDEFGHDAGDVVMQTVAGVIVELVGTAGRAYRFGGEEFTVLMEDTTGAAAWQLAEQIRNRVATTPLTHRGRILGTVTISIGLALSPAGGPVNTLRTRADIALLNAKASGRNRTLGENSRRDTDSPA</sequence>
<dbReference type="NCBIfam" id="TIGR00254">
    <property type="entry name" value="GGDEF"/>
    <property type="match status" value="1"/>
</dbReference>
<dbReference type="Gene3D" id="3.30.70.270">
    <property type="match status" value="1"/>
</dbReference>
<dbReference type="SUPFAM" id="SSF158472">
    <property type="entry name" value="HAMP domain-like"/>
    <property type="match status" value="1"/>
</dbReference>
<dbReference type="InterPro" id="IPR029016">
    <property type="entry name" value="GAF-like_dom_sf"/>
</dbReference>
<evidence type="ECO:0000259" key="6">
    <source>
        <dbReference type="PROSITE" id="PS50887"/>
    </source>
</evidence>
<dbReference type="CDD" id="cd01949">
    <property type="entry name" value="GGDEF"/>
    <property type="match status" value="1"/>
</dbReference>
<dbReference type="Pfam" id="PF00990">
    <property type="entry name" value="GGDEF"/>
    <property type="match status" value="1"/>
</dbReference>
<dbReference type="Gene3D" id="6.10.340.10">
    <property type="match status" value="1"/>
</dbReference>
<dbReference type="EC" id="2.7.7.65" evidence="1"/>
<dbReference type="InterPro" id="IPR000160">
    <property type="entry name" value="GGDEF_dom"/>
</dbReference>
<evidence type="ECO:0000313" key="8">
    <source>
        <dbReference type="Proteomes" id="UP000541347"/>
    </source>
</evidence>
<dbReference type="PANTHER" id="PTHR45138">
    <property type="entry name" value="REGULATORY COMPONENTS OF SENSORY TRANSDUCTION SYSTEM"/>
    <property type="match status" value="1"/>
</dbReference>
<evidence type="ECO:0000256" key="4">
    <source>
        <dbReference type="SAM" id="Phobius"/>
    </source>
</evidence>
<keyword evidence="8" id="KW-1185">Reference proteome</keyword>
<evidence type="ECO:0000256" key="2">
    <source>
        <dbReference type="ARBA" id="ARBA00034247"/>
    </source>
</evidence>
<dbReference type="CDD" id="cd06225">
    <property type="entry name" value="HAMP"/>
    <property type="match status" value="1"/>
</dbReference>
<dbReference type="Gene3D" id="3.30.450.40">
    <property type="match status" value="1"/>
</dbReference>
<dbReference type="InterPro" id="IPR003660">
    <property type="entry name" value="HAMP_dom"/>
</dbReference>